<keyword evidence="4" id="KW-0949">S-adenosyl-L-methionine</keyword>
<name>A0A1E3X9R0_9BACT</name>
<dbReference type="Proteomes" id="UP000094056">
    <property type="component" value="Unassembled WGS sequence"/>
</dbReference>
<dbReference type="GO" id="GO:0006304">
    <property type="term" value="P:DNA modification"/>
    <property type="evidence" value="ECO:0007669"/>
    <property type="project" value="InterPro"/>
</dbReference>
<keyword evidence="2 7" id="KW-0489">Methyltransferase</keyword>
<evidence type="ECO:0000256" key="5">
    <source>
        <dbReference type="ARBA" id="ARBA00047942"/>
    </source>
</evidence>
<dbReference type="InterPro" id="IPR011639">
    <property type="entry name" value="MethylTrfase_TaqI-like_dom"/>
</dbReference>
<protein>
    <recommendedName>
        <fullName evidence="1">site-specific DNA-methyltransferase (adenine-specific)</fullName>
        <ecNumber evidence="1">2.1.1.72</ecNumber>
    </recommendedName>
</protein>
<evidence type="ECO:0000256" key="4">
    <source>
        <dbReference type="ARBA" id="ARBA00022691"/>
    </source>
</evidence>
<dbReference type="InterPro" id="IPR002052">
    <property type="entry name" value="DNA_methylase_N6_adenine_CS"/>
</dbReference>
<evidence type="ECO:0000259" key="6">
    <source>
        <dbReference type="Pfam" id="PF07669"/>
    </source>
</evidence>
<dbReference type="InterPro" id="IPR050953">
    <property type="entry name" value="N4_N6_ade-DNA_methylase"/>
</dbReference>
<dbReference type="Pfam" id="PF07669">
    <property type="entry name" value="Eco57I"/>
    <property type="match status" value="1"/>
</dbReference>
<proteinExistence type="predicted"/>
<dbReference type="PANTHER" id="PTHR33841">
    <property type="entry name" value="DNA METHYLTRANSFERASE YEEA-RELATED"/>
    <property type="match status" value="1"/>
</dbReference>
<dbReference type="PATRIC" id="fig|1872076.5.peg.3761"/>
<dbReference type="AlphaFoldDB" id="A0A1E3X9R0"/>
<dbReference type="EC" id="2.1.1.72" evidence="1"/>
<organism evidence="7 8">
    <name type="scientific">Candidatus Scalindua rubra</name>
    <dbReference type="NCBI Taxonomy" id="1872076"/>
    <lineage>
        <taxon>Bacteria</taxon>
        <taxon>Pseudomonadati</taxon>
        <taxon>Planctomycetota</taxon>
        <taxon>Candidatus Brocadiia</taxon>
        <taxon>Candidatus Brocadiales</taxon>
        <taxon>Candidatus Scalinduaceae</taxon>
        <taxon>Candidatus Scalindua</taxon>
    </lineage>
</organism>
<dbReference type="GO" id="GO:0003676">
    <property type="term" value="F:nucleic acid binding"/>
    <property type="evidence" value="ECO:0007669"/>
    <property type="project" value="InterPro"/>
</dbReference>
<evidence type="ECO:0000256" key="3">
    <source>
        <dbReference type="ARBA" id="ARBA00022679"/>
    </source>
</evidence>
<evidence type="ECO:0000313" key="8">
    <source>
        <dbReference type="Proteomes" id="UP000094056"/>
    </source>
</evidence>
<sequence>MSIEKEDFKSYIKNFKFKELFNELGWDTVRKKFPIKVNDQVFELDAVAEKRDFLIMQCSPQNSGKMPDAYGRKKIDREITKQYFEHLLIFVDSEHSKQIWQLSIREPNKPIVVRETTYHVHQAPELLFQKLRDLFFTIDEEDKIGLVDVKQRVTESFNINTERVTKQFYDRFKKEHTVFLNFIEGIEENVDKDWYGSLMLNRLMFIYFIQKKGFLDDNKDYLKHKLKTIQQKRGKNQFYSFYKDFLLVLFHKGLGAPEHNDELIKDIGRIPYLNGGLFDVHQIEKQYRNINIKDDAFERVFDFFDQYEWHLDTRITATGRDINPDVIGYIFEKYINDRAAMGAYYTREDITEYISKNTIIPFLFDEVKKKVANAFQKDSSLWKLLKDNPDRYIYESVRKGTERDLPDEIAEGLDTSKPNLLDRRKAWNKLAPPEFALPTEIWREVFERRKRYFEIKEKIENGEIKEINDFITYNLDIRQFAQDAVQEYEGSDFINAFYMAITKISVLDPTCGSGAFLFAALNILEPLYQTCIDRMKIFVEEDDLKGGKKFEQFRKVLQEIKNHPNEKYYIFKSIILNNLYGVDIMHEAVEIAKLRLFLKLVATVDIDYSKPNLGLEPLPDLDFNLRAGNTLVGFTSLKDVENVVEGMDKIFNKNFVNNIKEQAEYVKMAYQRFRDASIENDPTLREAKLLLAEKLDKLNKELDIYQARLYDKYIDVKRNREKFIEWKKSHQPFHWFAEFYEIIQEHGGFDVIIGNPPYVEYRKVQKKYRIIDFKTLNSGNLYSFILERNQYFLHKRSKHSMIIPHSAFCTDRMESLINIFHNKQLWISTYDIRPSKLFNGVDQRLAIFIEECASGYNKIFATKYIRWNEELRNMLFQNLTFVINENIIYKNAIPKNGYKQISHIYDLIKKNNQLSNILVGQVLIYYHNAPRYWIRALNYIPYFYSDKYGMSISSHIKSLGTSCEEDALILTAILNSSLYYIWFLVFSNSRDFTLREIERYTFDPRKLNKILRIKLLKLSKELMNDYAKNCSRKHTYYKASGTVIYDEFYPKKSKNIIDEIDKVLAQHYGFTEEELDFIINYDIKYRMGDEL</sequence>
<evidence type="ECO:0000313" key="7">
    <source>
        <dbReference type="EMBL" id="ODS31704.1"/>
    </source>
</evidence>
<dbReference type="GO" id="GO:0009007">
    <property type="term" value="F:site-specific DNA-methyltransferase (adenine-specific) activity"/>
    <property type="evidence" value="ECO:0007669"/>
    <property type="project" value="UniProtKB-EC"/>
</dbReference>
<dbReference type="Gene3D" id="3.40.50.150">
    <property type="entry name" value="Vaccinia Virus protein VP39"/>
    <property type="match status" value="1"/>
</dbReference>
<evidence type="ECO:0000256" key="1">
    <source>
        <dbReference type="ARBA" id="ARBA00011900"/>
    </source>
</evidence>
<comment type="caution">
    <text evidence="7">The sequence shown here is derived from an EMBL/GenBank/DDBJ whole genome shotgun (WGS) entry which is preliminary data.</text>
</comment>
<keyword evidence="3 7" id="KW-0808">Transferase</keyword>
<dbReference type="PANTHER" id="PTHR33841:SF1">
    <property type="entry name" value="DNA METHYLTRANSFERASE A"/>
    <property type="match status" value="1"/>
</dbReference>
<comment type="catalytic activity">
    <reaction evidence="5">
        <text>a 2'-deoxyadenosine in DNA + S-adenosyl-L-methionine = an N(6)-methyl-2'-deoxyadenosine in DNA + S-adenosyl-L-homocysteine + H(+)</text>
        <dbReference type="Rhea" id="RHEA:15197"/>
        <dbReference type="Rhea" id="RHEA-COMP:12418"/>
        <dbReference type="Rhea" id="RHEA-COMP:12419"/>
        <dbReference type="ChEBI" id="CHEBI:15378"/>
        <dbReference type="ChEBI" id="CHEBI:57856"/>
        <dbReference type="ChEBI" id="CHEBI:59789"/>
        <dbReference type="ChEBI" id="CHEBI:90615"/>
        <dbReference type="ChEBI" id="CHEBI:90616"/>
        <dbReference type="EC" id="2.1.1.72"/>
    </reaction>
</comment>
<dbReference type="GO" id="GO:0032259">
    <property type="term" value="P:methylation"/>
    <property type="evidence" value="ECO:0007669"/>
    <property type="project" value="UniProtKB-KW"/>
</dbReference>
<dbReference type="SUPFAM" id="SSF53335">
    <property type="entry name" value="S-adenosyl-L-methionine-dependent methyltransferases"/>
    <property type="match status" value="1"/>
</dbReference>
<accession>A0A1E3X9R0</accession>
<dbReference type="InterPro" id="IPR029063">
    <property type="entry name" value="SAM-dependent_MTases_sf"/>
</dbReference>
<gene>
    <name evidence="7" type="ORF">SCARUB_03167</name>
</gene>
<dbReference type="PROSITE" id="PS00092">
    <property type="entry name" value="N6_MTASE"/>
    <property type="match status" value="1"/>
</dbReference>
<reference evidence="7 8" key="1">
    <citation type="submission" date="2016-07" db="EMBL/GenBank/DDBJ databases">
        <title>Draft genome of Scalindua rubra, obtained from a brine-seawater interface in the Red Sea, sheds light on salt adaptation in anammox bacteria.</title>
        <authorList>
            <person name="Speth D.R."/>
            <person name="Lagkouvardos I."/>
            <person name="Wang Y."/>
            <person name="Qian P.-Y."/>
            <person name="Dutilh B.E."/>
            <person name="Jetten M.S."/>
        </authorList>
    </citation>
    <scope>NUCLEOTIDE SEQUENCE [LARGE SCALE GENOMIC DNA]</scope>
    <source>
        <strain evidence="7">BSI-1</strain>
    </source>
</reference>
<dbReference type="EMBL" id="MAYW01000099">
    <property type="protein sequence ID" value="ODS31704.1"/>
    <property type="molecule type" value="Genomic_DNA"/>
</dbReference>
<evidence type="ECO:0000256" key="2">
    <source>
        <dbReference type="ARBA" id="ARBA00022603"/>
    </source>
</evidence>
<feature type="domain" description="Type II methyltransferase M.TaqI-like" evidence="6">
    <location>
        <begin position="577"/>
        <end position="838"/>
    </location>
</feature>